<dbReference type="PANTHER" id="PTHR25462:SF296">
    <property type="entry name" value="MEIOTIC P26, ISOFORM F"/>
    <property type="match status" value="1"/>
</dbReference>
<dbReference type="InterPro" id="IPR000315">
    <property type="entry name" value="Znf_B-box"/>
</dbReference>
<dbReference type="SUPFAM" id="SSF63829">
    <property type="entry name" value="Calcium-dependent phosphotriesterase"/>
    <property type="match status" value="1"/>
</dbReference>
<gene>
    <name evidence="3" type="ORF">MCOR_44554</name>
</gene>
<organism evidence="3 4">
    <name type="scientific">Mytilus coruscus</name>
    <name type="common">Sea mussel</name>
    <dbReference type="NCBI Taxonomy" id="42192"/>
    <lineage>
        <taxon>Eukaryota</taxon>
        <taxon>Metazoa</taxon>
        <taxon>Spiralia</taxon>
        <taxon>Lophotrochozoa</taxon>
        <taxon>Mollusca</taxon>
        <taxon>Bivalvia</taxon>
        <taxon>Autobranchia</taxon>
        <taxon>Pteriomorphia</taxon>
        <taxon>Mytilida</taxon>
        <taxon>Mytiloidea</taxon>
        <taxon>Mytilidae</taxon>
        <taxon>Mytilinae</taxon>
        <taxon>Mytilus</taxon>
    </lineage>
</organism>
<protein>
    <recommendedName>
        <fullName evidence="2">B box-type domain-containing protein</fullName>
    </recommendedName>
</protein>
<dbReference type="InterPro" id="IPR047153">
    <property type="entry name" value="TRIM45/56/19-like"/>
</dbReference>
<dbReference type="Gene3D" id="2.40.10.500">
    <property type="match status" value="1"/>
</dbReference>
<dbReference type="AlphaFoldDB" id="A0A6J8DTS2"/>
<evidence type="ECO:0000313" key="3">
    <source>
        <dbReference type="EMBL" id="CAC5411466.1"/>
    </source>
</evidence>
<dbReference type="CDD" id="cd19757">
    <property type="entry name" value="Bbox1"/>
    <property type="match status" value="1"/>
</dbReference>
<dbReference type="Proteomes" id="UP000507470">
    <property type="component" value="Unassembled WGS sequence"/>
</dbReference>
<dbReference type="InterPro" id="IPR015943">
    <property type="entry name" value="WD40/YVTN_repeat-like_dom_sf"/>
</dbReference>
<feature type="domain" description="B box-type" evidence="2">
    <location>
        <begin position="43"/>
        <end position="93"/>
    </location>
</feature>
<dbReference type="OrthoDB" id="6105938at2759"/>
<evidence type="ECO:0000259" key="2">
    <source>
        <dbReference type="PROSITE" id="PS50119"/>
    </source>
</evidence>
<proteinExistence type="predicted"/>
<dbReference type="PANTHER" id="PTHR25462">
    <property type="entry name" value="BONUS, ISOFORM C-RELATED"/>
    <property type="match status" value="1"/>
</dbReference>
<keyword evidence="1" id="KW-0479">Metal-binding</keyword>
<dbReference type="PROSITE" id="PS50119">
    <property type="entry name" value="ZF_BBOX"/>
    <property type="match status" value="1"/>
</dbReference>
<sequence length="594" mass="66189">MATAYREIWEKSPLGSTGFHTVYILVWCLKLKDRPYKRKKMASKMVMCNPCSRLNKSSEGIKYCTDCEDSLCTDCTALHSAVKILASHHLVDVSVTNGNTFNIKKDCNDHDGMCLEFYCSDHDCLICRTCIANTHRTCGKIQPIDVAAKGCRSSAMLEDITKEVTKLLNTTKELVVDRQGNKTRVGKVKATLLKQIAKFRQDINGHLDQLEKKLISEVDTIDKTICEKACHDLCEADKRKNDIKDMWQQVDFYSKHGSESQLFIHLNTLKSDISKQARSLQDLIKGLEVNDIGFEPFDLISVIKSFGSVKVESTLCTVAYQHPKHLQAQIQVSRQQVPSKFDFEKKVEIHSGRITCMVVTNDNKLLLCNDDIDKNNVSLWTETGQHLKSCTVDGKPFGVAIVSGTEEAVVTLRDVNSIQFINITSVTPGRRIDINVSNPHGIAVIRDRVVVGSAKGKVAIINLISGHILNTLNIGSRNITSIIPFLDDTDERLYCCEYGGRNVVSCITLDGTRVFSCSVNGPMALALDTQGNSYVTGYISNDLHRLSPDGKEDNLILTEADGLSRPLAIAFNKTYNKMYISNTNARNVTIFNCK</sequence>
<keyword evidence="4" id="KW-1185">Reference proteome</keyword>
<dbReference type="EMBL" id="CACVKT020007864">
    <property type="protein sequence ID" value="CAC5411466.1"/>
    <property type="molecule type" value="Genomic_DNA"/>
</dbReference>
<keyword evidence="1" id="KW-0862">Zinc</keyword>
<evidence type="ECO:0000313" key="4">
    <source>
        <dbReference type="Proteomes" id="UP000507470"/>
    </source>
</evidence>
<dbReference type="Gene3D" id="3.30.160.60">
    <property type="entry name" value="Classic Zinc Finger"/>
    <property type="match status" value="1"/>
</dbReference>
<accession>A0A6J8DTS2</accession>
<keyword evidence="1" id="KW-0863">Zinc-finger</keyword>
<name>A0A6J8DTS2_MYTCO</name>
<evidence type="ECO:0000256" key="1">
    <source>
        <dbReference type="PROSITE-ProRule" id="PRU00024"/>
    </source>
</evidence>
<dbReference type="SUPFAM" id="SSF57845">
    <property type="entry name" value="B-box zinc-binding domain"/>
    <property type="match status" value="1"/>
</dbReference>
<dbReference type="Gene3D" id="4.10.830.40">
    <property type="match status" value="1"/>
</dbReference>
<dbReference type="Gene3D" id="2.130.10.10">
    <property type="entry name" value="YVTN repeat-like/Quinoprotein amine dehydrogenase"/>
    <property type="match status" value="1"/>
</dbReference>
<reference evidence="3 4" key="1">
    <citation type="submission" date="2020-06" db="EMBL/GenBank/DDBJ databases">
        <authorList>
            <person name="Li R."/>
            <person name="Bekaert M."/>
        </authorList>
    </citation>
    <scope>NUCLEOTIDE SEQUENCE [LARGE SCALE GENOMIC DNA]</scope>
    <source>
        <strain evidence="4">wild</strain>
    </source>
</reference>
<dbReference type="GO" id="GO:0008270">
    <property type="term" value="F:zinc ion binding"/>
    <property type="evidence" value="ECO:0007669"/>
    <property type="project" value="UniProtKB-KW"/>
</dbReference>